<gene>
    <name evidence="4" type="ORF">KQ910_20110</name>
</gene>
<dbReference type="InterPro" id="IPR011251">
    <property type="entry name" value="Luciferase-like_dom"/>
</dbReference>
<proteinExistence type="predicted"/>
<dbReference type="PANTHER" id="PTHR30137:SF8">
    <property type="entry name" value="BLR5498 PROTEIN"/>
    <property type="match status" value="1"/>
</dbReference>
<evidence type="ECO:0000256" key="1">
    <source>
        <dbReference type="ARBA" id="ARBA00023002"/>
    </source>
</evidence>
<name>A0ABS6IP43_9HYPH</name>
<evidence type="ECO:0000313" key="4">
    <source>
        <dbReference type="EMBL" id="MBU8876088.1"/>
    </source>
</evidence>
<dbReference type="RefSeq" id="WP_216964593.1">
    <property type="nucleotide sequence ID" value="NZ_JAHOPB010000002.1"/>
</dbReference>
<keyword evidence="1" id="KW-0560">Oxidoreductase</keyword>
<keyword evidence="2" id="KW-0503">Monooxygenase</keyword>
<reference evidence="4 5" key="1">
    <citation type="submission" date="2021-06" db="EMBL/GenBank/DDBJ databases">
        <authorList>
            <person name="Lee D.H."/>
        </authorList>
    </citation>
    <scope>NUCLEOTIDE SEQUENCE [LARGE SCALE GENOMIC DNA]</scope>
    <source>
        <strain evidence="4 5">MMS21-HV4-11</strain>
    </source>
</reference>
<evidence type="ECO:0000259" key="3">
    <source>
        <dbReference type="Pfam" id="PF00296"/>
    </source>
</evidence>
<dbReference type="PANTHER" id="PTHR30137">
    <property type="entry name" value="LUCIFERASE-LIKE MONOOXYGENASE"/>
    <property type="match status" value="1"/>
</dbReference>
<dbReference type="EMBL" id="JAHOPB010000002">
    <property type="protein sequence ID" value="MBU8876088.1"/>
    <property type="molecule type" value="Genomic_DNA"/>
</dbReference>
<dbReference type="Pfam" id="PF00296">
    <property type="entry name" value="Bac_luciferase"/>
    <property type="match status" value="1"/>
</dbReference>
<evidence type="ECO:0000256" key="2">
    <source>
        <dbReference type="ARBA" id="ARBA00023033"/>
    </source>
</evidence>
<organism evidence="4 5">
    <name type="scientific">Reyranella humidisoli</name>
    <dbReference type="NCBI Taxonomy" id="2849149"/>
    <lineage>
        <taxon>Bacteria</taxon>
        <taxon>Pseudomonadati</taxon>
        <taxon>Pseudomonadota</taxon>
        <taxon>Alphaproteobacteria</taxon>
        <taxon>Hyphomicrobiales</taxon>
        <taxon>Reyranellaceae</taxon>
        <taxon>Reyranella</taxon>
    </lineage>
</organism>
<dbReference type="Proteomes" id="UP000727907">
    <property type="component" value="Unassembled WGS sequence"/>
</dbReference>
<dbReference type="InterPro" id="IPR050766">
    <property type="entry name" value="Bact_Lucif_Oxidored"/>
</dbReference>
<feature type="domain" description="Luciferase-like" evidence="3">
    <location>
        <begin position="1"/>
        <end position="323"/>
    </location>
</feature>
<protein>
    <submittedName>
        <fullName evidence="4">LLM class flavin-dependent oxidoreductase</fullName>
    </submittedName>
</protein>
<keyword evidence="5" id="KW-1185">Reference proteome</keyword>
<comment type="caution">
    <text evidence="4">The sequence shown here is derived from an EMBL/GenBank/DDBJ whole genome shotgun (WGS) entry which is preliminary data.</text>
</comment>
<evidence type="ECO:0000313" key="5">
    <source>
        <dbReference type="Proteomes" id="UP000727907"/>
    </source>
</evidence>
<sequence length="354" mass="39561">MQFGWLTLAMSPSPDEDADRIDQIVAQACEAERLGFSDVWLTEHYFTGESVYCDSLMFAAALAMKTSRVRLGFAVVQTPFHHPVRLAVQLALLDNLSKGRIDVGIGKGTAYNEYEFVGHGLRSTDSRERMEETVDILQRAWTESPLDYDGRFHKLHVPAIRPKPVQQPGPPLWRSVISPGSFRECGRLGVPILTARLPVERIRERWATYAAGIDEGGHDAATKERLLTQSALWRNVYVAESDAEAEDTLAALLVETRAHMMHVREAYNPDDFEPEPATLNAWTDPKVPDSEAVPFVLRTGSLYGSAKRVREQVAELRDVGVRHLLCQTGFGAMDHAQNLASMRRFGEQVMPAFA</sequence>
<accession>A0ABS6IP43</accession>